<evidence type="ECO:0000256" key="7">
    <source>
        <dbReference type="SAM" id="Coils"/>
    </source>
</evidence>
<evidence type="ECO:0000313" key="10">
    <source>
        <dbReference type="EMBL" id="UZE97586.1"/>
    </source>
</evidence>
<evidence type="ECO:0000259" key="9">
    <source>
        <dbReference type="Pfam" id="PF13742"/>
    </source>
</evidence>
<dbReference type="PANTHER" id="PTHR30008:SF0">
    <property type="entry name" value="EXODEOXYRIBONUCLEASE 7 LARGE SUBUNIT"/>
    <property type="match status" value="1"/>
</dbReference>
<evidence type="ECO:0000256" key="2">
    <source>
        <dbReference type="ARBA" id="ARBA00022722"/>
    </source>
</evidence>
<evidence type="ECO:0000259" key="8">
    <source>
        <dbReference type="Pfam" id="PF02601"/>
    </source>
</evidence>
<comment type="similarity">
    <text evidence="5 6">Belongs to the XseA family.</text>
</comment>
<keyword evidence="1 5" id="KW-0963">Cytoplasm</keyword>
<feature type="domain" description="OB-fold nucleic acid binding" evidence="9">
    <location>
        <begin position="16"/>
        <end position="109"/>
    </location>
</feature>
<keyword evidence="4 5" id="KW-0269">Exonuclease</keyword>
<evidence type="ECO:0000256" key="3">
    <source>
        <dbReference type="ARBA" id="ARBA00022801"/>
    </source>
</evidence>
<protein>
    <recommendedName>
        <fullName evidence="5">Exodeoxyribonuclease 7 large subunit</fullName>
        <ecNumber evidence="5">3.1.11.6</ecNumber>
    </recommendedName>
    <alternativeName>
        <fullName evidence="5">Exodeoxyribonuclease VII large subunit</fullName>
        <shortName evidence="5">Exonuclease VII large subunit</shortName>
    </alternativeName>
</protein>
<dbReference type="Pfam" id="PF13742">
    <property type="entry name" value="tRNA_anti_2"/>
    <property type="match status" value="1"/>
</dbReference>
<keyword evidence="7" id="KW-0175">Coiled coil</keyword>
<dbReference type="InterPro" id="IPR020579">
    <property type="entry name" value="Exonuc_VII_lsu_C"/>
</dbReference>
<evidence type="ECO:0000256" key="4">
    <source>
        <dbReference type="ARBA" id="ARBA00022839"/>
    </source>
</evidence>
<dbReference type="NCBIfam" id="TIGR00237">
    <property type="entry name" value="xseA"/>
    <property type="match status" value="1"/>
</dbReference>
<evidence type="ECO:0000313" key="11">
    <source>
        <dbReference type="Proteomes" id="UP001163739"/>
    </source>
</evidence>
<reference evidence="10" key="1">
    <citation type="submission" date="2022-06" db="EMBL/GenBank/DDBJ databases">
        <title>Alkalimarinus sp. nov., isolated from gut of a Alitta virens.</title>
        <authorList>
            <person name="Yang A.I."/>
            <person name="Shin N.-R."/>
        </authorList>
    </citation>
    <scope>NUCLEOTIDE SEQUENCE</scope>
    <source>
        <strain evidence="10">A2M4</strain>
    </source>
</reference>
<comment type="subcellular location">
    <subcellularLocation>
        <location evidence="5 6">Cytoplasm</location>
    </subcellularLocation>
</comment>
<feature type="coiled-coil region" evidence="7">
    <location>
        <begin position="316"/>
        <end position="351"/>
    </location>
</feature>
<dbReference type="InterPro" id="IPR025824">
    <property type="entry name" value="OB-fold_nuc-bd_dom"/>
</dbReference>
<comment type="function">
    <text evidence="5">Bidirectionally degrades single-stranded DNA into large acid-insoluble oligonucleotides, which are then degraded further into small acid-soluble oligonucleotides.</text>
</comment>
<dbReference type="Pfam" id="PF02601">
    <property type="entry name" value="Exonuc_VII_L"/>
    <property type="match status" value="1"/>
</dbReference>
<dbReference type="EC" id="3.1.11.6" evidence="5"/>
<keyword evidence="2 5" id="KW-0540">Nuclease</keyword>
<evidence type="ECO:0000256" key="5">
    <source>
        <dbReference type="HAMAP-Rule" id="MF_00378"/>
    </source>
</evidence>
<sequence length="454" mass="50558">MQTNSFEIAGKKRVSMTVSELNRQVKQLLEASFLQIWVEGELTSFSKPSSGHWYFTLKDDRAQIRCAMFRGQNQRLRFTPKEGDKVVVRTKVSLYEGRGDYQLIVESMEPAGAGDLQRAFEQLKAKLAAEGLFDQSSKKHLPSHPKSIAVITSPTGAAVHDILTVLNRRFPDIKVTLYPTAVQGEGAAKEIARMINLANTRNETDVIIVGRGGGSLEDLWAFNEEVVARAIYQSAIPIVSAVGHEVDFTIADFVSDYRAPTPSAAAEKLSPDQYEWRQNLDHLMDRISHAIRRKLAMETQKVSGLRSHIKHPGKKLQENQARLKELNIRLTQSQNRNIVSLQQTVNSLQQRLRSQSPADKVTAASAALKKEFHKLQLSMKHTLEKKQQQLVSNIQTLDAVSPLATISRGYAIVSGQQGAIVRSINTVTQGESLKTQLKDGYIHSQVVSVEPSND</sequence>
<dbReference type="Proteomes" id="UP001163739">
    <property type="component" value="Chromosome"/>
</dbReference>
<feature type="domain" description="Exonuclease VII large subunit C-terminal" evidence="8">
    <location>
        <begin position="132"/>
        <end position="444"/>
    </location>
</feature>
<comment type="catalytic activity">
    <reaction evidence="5 6">
        <text>Exonucleolytic cleavage in either 5'- to 3'- or 3'- to 5'-direction to yield nucleoside 5'-phosphates.</text>
        <dbReference type="EC" id="3.1.11.6"/>
    </reaction>
</comment>
<keyword evidence="11" id="KW-1185">Reference proteome</keyword>
<dbReference type="EMBL" id="CP100390">
    <property type="protein sequence ID" value="UZE97586.1"/>
    <property type="molecule type" value="Genomic_DNA"/>
</dbReference>
<dbReference type="InterPro" id="IPR003753">
    <property type="entry name" value="Exonuc_VII_L"/>
</dbReference>
<keyword evidence="3 5" id="KW-0378">Hydrolase</keyword>
<evidence type="ECO:0000256" key="6">
    <source>
        <dbReference type="RuleBase" id="RU004355"/>
    </source>
</evidence>
<comment type="subunit">
    <text evidence="5">Heterooligomer composed of large and small subunits.</text>
</comment>
<dbReference type="PANTHER" id="PTHR30008">
    <property type="entry name" value="EXODEOXYRIBONUCLEASE 7 LARGE SUBUNIT"/>
    <property type="match status" value="1"/>
</dbReference>
<organism evidence="10 11">
    <name type="scientific">Alkalimarinus alittae</name>
    <dbReference type="NCBI Taxonomy" id="2961619"/>
    <lineage>
        <taxon>Bacteria</taxon>
        <taxon>Pseudomonadati</taxon>
        <taxon>Pseudomonadota</taxon>
        <taxon>Gammaproteobacteria</taxon>
        <taxon>Alteromonadales</taxon>
        <taxon>Alteromonadaceae</taxon>
        <taxon>Alkalimarinus</taxon>
    </lineage>
</organism>
<proteinExistence type="inferred from homology"/>
<dbReference type="CDD" id="cd04489">
    <property type="entry name" value="ExoVII_LU_OBF"/>
    <property type="match status" value="1"/>
</dbReference>
<evidence type="ECO:0000256" key="1">
    <source>
        <dbReference type="ARBA" id="ARBA00022490"/>
    </source>
</evidence>
<gene>
    <name evidence="5 10" type="primary">xseA</name>
    <name evidence="10" type="ORF">NKI27_07545</name>
</gene>
<dbReference type="HAMAP" id="MF_00378">
    <property type="entry name" value="Exonuc_7_L"/>
    <property type="match status" value="1"/>
</dbReference>
<dbReference type="GO" id="GO:0008855">
    <property type="term" value="F:exodeoxyribonuclease VII activity"/>
    <property type="evidence" value="ECO:0007669"/>
    <property type="project" value="UniProtKB-EC"/>
</dbReference>
<name>A0ABY6N635_9ALTE</name>
<accession>A0ABY6N635</accession>
<dbReference type="RefSeq" id="WP_265049060.1">
    <property type="nucleotide sequence ID" value="NZ_CP100390.1"/>
</dbReference>